<evidence type="ECO:0000256" key="2">
    <source>
        <dbReference type="ARBA" id="ARBA00022989"/>
    </source>
</evidence>
<dbReference type="InterPro" id="IPR011701">
    <property type="entry name" value="MFS"/>
</dbReference>
<evidence type="ECO:0000256" key="3">
    <source>
        <dbReference type="ARBA" id="ARBA00023136"/>
    </source>
</evidence>
<evidence type="ECO:0000256" key="1">
    <source>
        <dbReference type="ARBA" id="ARBA00022692"/>
    </source>
</evidence>
<dbReference type="Gene3D" id="1.20.1250.20">
    <property type="entry name" value="MFS general substrate transporter like domains"/>
    <property type="match status" value="2"/>
</dbReference>
<feature type="transmembrane region" description="Helical" evidence="4">
    <location>
        <begin position="119"/>
        <end position="143"/>
    </location>
</feature>
<feature type="transmembrane region" description="Helical" evidence="4">
    <location>
        <begin position="60"/>
        <end position="83"/>
    </location>
</feature>
<dbReference type="InterPro" id="IPR036259">
    <property type="entry name" value="MFS_trans_sf"/>
</dbReference>
<feature type="transmembrane region" description="Helical" evidence="4">
    <location>
        <begin position="243"/>
        <end position="263"/>
    </location>
</feature>
<feature type="transmembrane region" description="Helical" evidence="4">
    <location>
        <begin position="382"/>
        <end position="400"/>
    </location>
</feature>
<dbReference type="InterPro" id="IPR020846">
    <property type="entry name" value="MFS_dom"/>
</dbReference>
<feature type="transmembrane region" description="Helical" evidence="4">
    <location>
        <begin position="189"/>
        <end position="209"/>
    </location>
</feature>
<dbReference type="PANTHER" id="PTHR23526:SF1">
    <property type="entry name" value="MAJOR FACILITATOR SUPERFAMILY MFS_1"/>
    <property type="match status" value="1"/>
</dbReference>
<dbReference type="EMBL" id="DSHZ01000053">
    <property type="protein sequence ID" value="HEO41478.1"/>
    <property type="molecule type" value="Genomic_DNA"/>
</dbReference>
<feature type="transmembrane region" description="Helical" evidence="4">
    <location>
        <begin position="299"/>
        <end position="317"/>
    </location>
</feature>
<evidence type="ECO:0000313" key="6">
    <source>
        <dbReference type="EMBL" id="HEO41478.1"/>
    </source>
</evidence>
<keyword evidence="2 4" id="KW-1133">Transmembrane helix</keyword>
<reference evidence="6" key="1">
    <citation type="journal article" date="2020" name="mSystems">
        <title>Genome- and Community-Level Interaction Insights into Carbon Utilization and Element Cycling Functions of Hydrothermarchaeota in Hydrothermal Sediment.</title>
        <authorList>
            <person name="Zhou Z."/>
            <person name="Liu Y."/>
            <person name="Xu W."/>
            <person name="Pan J."/>
            <person name="Luo Z.H."/>
            <person name="Li M."/>
        </authorList>
    </citation>
    <scope>NUCLEOTIDE SEQUENCE [LARGE SCALE GENOMIC DNA]</scope>
    <source>
        <strain evidence="6">SpSt-189</strain>
    </source>
</reference>
<evidence type="ECO:0000259" key="5">
    <source>
        <dbReference type="PROSITE" id="PS50850"/>
    </source>
</evidence>
<feature type="transmembrane region" description="Helical" evidence="4">
    <location>
        <begin position="21"/>
        <end position="40"/>
    </location>
</feature>
<feature type="domain" description="Major facilitator superfamily (MFS) profile" evidence="5">
    <location>
        <begin position="191"/>
        <end position="407"/>
    </location>
</feature>
<keyword evidence="1 4" id="KW-0812">Transmembrane</keyword>
<sequence length="407" mass="43477">MWKAPREGRSTILTILDLRERNYRLAVVNGWLVWLGDAFLNPNIVLSGFAARLGAPGALIGLLPALLQAGGMVPQAFLAPWVARLPRKIVLYRKVAALRLSGLVLMALSAFLLGKNPSLLLLGFLLGLLLNALFTGVSSLPFWEVVAKTTPPKRRAALFSARNLVGGLLAFLAGFLVREVLSLPLPFPLPYALLFALGALAYGLGWYLFGLTHEPEEAPKEARLDLRAPLLSPAFRRYLGVRLLLALAGLAEPFYAVYAVRALGQGKELGLYLSLYALAFTLSNLLWARMAARGSRGVLRAGAFLALLAPLLALLLPPGLFGLVFLLQGAYLAALGLATTTLLLNLAPPGERSAAIGLANTLAGLFAFSPVLGGYLADRLGFPALFLLAALLYALALLLGRELPEEG</sequence>
<feature type="transmembrane region" description="Helical" evidence="4">
    <location>
        <begin position="95"/>
        <end position="113"/>
    </location>
</feature>
<proteinExistence type="predicted"/>
<keyword evidence="3 4" id="KW-0472">Membrane</keyword>
<name>A0A831UH30_9DEIN</name>
<feature type="transmembrane region" description="Helical" evidence="4">
    <location>
        <begin position="356"/>
        <end position="376"/>
    </location>
</feature>
<organism evidence="6">
    <name type="scientific">Thermus islandicus</name>
    <dbReference type="NCBI Taxonomy" id="540988"/>
    <lineage>
        <taxon>Bacteria</taxon>
        <taxon>Thermotogati</taxon>
        <taxon>Deinococcota</taxon>
        <taxon>Deinococci</taxon>
        <taxon>Thermales</taxon>
        <taxon>Thermaceae</taxon>
        <taxon>Thermus</taxon>
    </lineage>
</organism>
<feature type="transmembrane region" description="Helical" evidence="4">
    <location>
        <begin position="155"/>
        <end position="177"/>
    </location>
</feature>
<gene>
    <name evidence="6" type="ORF">ENP09_01015</name>
</gene>
<dbReference type="GO" id="GO:0022857">
    <property type="term" value="F:transmembrane transporter activity"/>
    <property type="evidence" value="ECO:0007669"/>
    <property type="project" value="InterPro"/>
</dbReference>
<comment type="caution">
    <text evidence="6">The sequence shown here is derived from an EMBL/GenBank/DDBJ whole genome shotgun (WGS) entry which is preliminary data.</text>
</comment>
<evidence type="ECO:0000256" key="4">
    <source>
        <dbReference type="SAM" id="Phobius"/>
    </source>
</evidence>
<protein>
    <submittedName>
        <fullName evidence="6">MFS transporter</fullName>
    </submittedName>
</protein>
<dbReference type="PROSITE" id="PS50850">
    <property type="entry name" value="MFS"/>
    <property type="match status" value="1"/>
</dbReference>
<accession>A0A831UH30</accession>
<dbReference type="Pfam" id="PF07690">
    <property type="entry name" value="MFS_1"/>
    <property type="match status" value="1"/>
</dbReference>
<dbReference type="SUPFAM" id="SSF103473">
    <property type="entry name" value="MFS general substrate transporter"/>
    <property type="match status" value="1"/>
</dbReference>
<dbReference type="AlphaFoldDB" id="A0A831UH30"/>
<dbReference type="PANTHER" id="PTHR23526">
    <property type="entry name" value="INTEGRAL MEMBRANE TRANSPORT PROTEIN-RELATED"/>
    <property type="match status" value="1"/>
</dbReference>
<dbReference type="InterPro" id="IPR052528">
    <property type="entry name" value="Sugar_transport-like"/>
</dbReference>
<feature type="transmembrane region" description="Helical" evidence="4">
    <location>
        <begin position="323"/>
        <end position="344"/>
    </location>
</feature>
<feature type="transmembrane region" description="Helical" evidence="4">
    <location>
        <begin position="269"/>
        <end position="287"/>
    </location>
</feature>